<feature type="transmembrane region" description="Helical" evidence="7">
    <location>
        <begin position="12"/>
        <end position="32"/>
    </location>
</feature>
<keyword evidence="2" id="KW-0813">Transport</keyword>
<dbReference type="EMBL" id="RHHQ01000021">
    <property type="protein sequence ID" value="RNB82086.1"/>
    <property type="molecule type" value="Genomic_DNA"/>
</dbReference>
<dbReference type="PANTHER" id="PTHR23517:SF3">
    <property type="entry name" value="INTEGRAL MEMBRANE TRANSPORT PROTEIN"/>
    <property type="match status" value="1"/>
</dbReference>
<evidence type="ECO:0000259" key="8">
    <source>
        <dbReference type="PROSITE" id="PS50850"/>
    </source>
</evidence>
<dbReference type="AlphaFoldDB" id="A0A3M8D1X9"/>
<dbReference type="GO" id="GO:0022857">
    <property type="term" value="F:transmembrane transporter activity"/>
    <property type="evidence" value="ECO:0007669"/>
    <property type="project" value="InterPro"/>
</dbReference>
<feature type="transmembrane region" description="Helical" evidence="7">
    <location>
        <begin position="217"/>
        <end position="243"/>
    </location>
</feature>
<accession>A0A3M8D1X9</accession>
<reference evidence="9 10" key="1">
    <citation type="submission" date="2018-10" db="EMBL/GenBank/DDBJ databases">
        <title>Phylogenomics of Brevibacillus.</title>
        <authorList>
            <person name="Dunlap C."/>
        </authorList>
    </citation>
    <scope>NUCLEOTIDE SEQUENCE [LARGE SCALE GENOMIC DNA]</scope>
    <source>
        <strain evidence="9 10">JCM 15716</strain>
    </source>
</reference>
<evidence type="ECO:0000256" key="4">
    <source>
        <dbReference type="ARBA" id="ARBA00022692"/>
    </source>
</evidence>
<feature type="transmembrane region" description="Helical" evidence="7">
    <location>
        <begin position="132"/>
        <end position="156"/>
    </location>
</feature>
<evidence type="ECO:0000313" key="10">
    <source>
        <dbReference type="Proteomes" id="UP000271031"/>
    </source>
</evidence>
<proteinExistence type="predicted"/>
<evidence type="ECO:0000256" key="6">
    <source>
        <dbReference type="ARBA" id="ARBA00023136"/>
    </source>
</evidence>
<evidence type="ECO:0000256" key="5">
    <source>
        <dbReference type="ARBA" id="ARBA00022989"/>
    </source>
</evidence>
<dbReference type="InterPro" id="IPR011701">
    <property type="entry name" value="MFS"/>
</dbReference>
<comment type="subcellular location">
    <subcellularLocation>
        <location evidence="1">Cell membrane</location>
        <topology evidence="1">Multi-pass membrane protein</topology>
    </subcellularLocation>
</comment>
<dbReference type="RefSeq" id="WP_122920619.1">
    <property type="nucleotide sequence ID" value="NZ_RHHQ01000021.1"/>
</dbReference>
<feature type="transmembrane region" description="Helical" evidence="7">
    <location>
        <begin position="162"/>
        <end position="181"/>
    </location>
</feature>
<dbReference type="CDD" id="cd17329">
    <property type="entry name" value="MFS_MdtH_MDR_like"/>
    <property type="match status" value="1"/>
</dbReference>
<dbReference type="OrthoDB" id="9793283at2"/>
<feature type="transmembrane region" description="Helical" evidence="7">
    <location>
        <begin position="44"/>
        <end position="63"/>
    </location>
</feature>
<dbReference type="Gene3D" id="1.20.1250.20">
    <property type="entry name" value="MFS general substrate transporter like domains"/>
    <property type="match status" value="2"/>
</dbReference>
<keyword evidence="4 7" id="KW-0812">Transmembrane</keyword>
<keyword evidence="3" id="KW-1003">Cell membrane</keyword>
<feature type="transmembrane region" description="Helical" evidence="7">
    <location>
        <begin position="99"/>
        <end position="120"/>
    </location>
</feature>
<keyword evidence="10" id="KW-1185">Reference proteome</keyword>
<dbReference type="PROSITE" id="PS50850">
    <property type="entry name" value="MFS"/>
    <property type="match status" value="1"/>
</dbReference>
<evidence type="ECO:0000256" key="7">
    <source>
        <dbReference type="SAM" id="Phobius"/>
    </source>
</evidence>
<dbReference type="GO" id="GO:0005886">
    <property type="term" value="C:plasma membrane"/>
    <property type="evidence" value="ECO:0007669"/>
    <property type="project" value="UniProtKB-SubCell"/>
</dbReference>
<organism evidence="9 10">
    <name type="scientific">Brevibacillus fluminis</name>
    <dbReference type="NCBI Taxonomy" id="511487"/>
    <lineage>
        <taxon>Bacteria</taxon>
        <taxon>Bacillati</taxon>
        <taxon>Bacillota</taxon>
        <taxon>Bacilli</taxon>
        <taxon>Bacillales</taxon>
        <taxon>Paenibacillaceae</taxon>
        <taxon>Brevibacillus</taxon>
    </lineage>
</organism>
<keyword evidence="6 7" id="KW-0472">Membrane</keyword>
<feature type="transmembrane region" description="Helical" evidence="7">
    <location>
        <begin position="298"/>
        <end position="315"/>
    </location>
</feature>
<dbReference type="InterPro" id="IPR005829">
    <property type="entry name" value="Sugar_transporter_CS"/>
</dbReference>
<gene>
    <name evidence="9" type="ORF">EDM56_24260</name>
</gene>
<feature type="transmembrane region" description="Helical" evidence="7">
    <location>
        <begin position="381"/>
        <end position="402"/>
    </location>
</feature>
<sequence>MSWLTWDVNLKVRLLGETLFHVCYWMFFPFMALHFSEAFGKETAGFLLMLPPLLGVYASLIGGQMADRLGRRPTMLLGAGLQAVMLGLFTLSNSPWIDYIAFIGLGVGGSFYWPASSAMVADLTPEEDRRHVFATFYTAMNVGVVFGPVLGSFFYIYYRTPLLIVCTAVTLLYTLAIFFIIKESLPGEVKNQAAQSRSTFGLKEQWRSYSVIFSDKVFALYIISGILIAIIMMQLDLYMAVYIKEYVPVQPLFSWGDFSFMIGGTKLFGWMVGLNGLLVVLFTLVVTNWTARWNDRRAFIISSIIFGLGMAMMGLTTNVWLLFGCIAVLTLGELIRTPVAQSFVSKYAPEDQRGQYMGATTLQFSIGRFFAPLLITASQWMPPLGVFGIILLCGLISAYLYVIMFRKLPASFETGETHGKGTTASM</sequence>
<evidence type="ECO:0000256" key="1">
    <source>
        <dbReference type="ARBA" id="ARBA00004651"/>
    </source>
</evidence>
<dbReference type="InterPro" id="IPR050171">
    <property type="entry name" value="MFS_Transporters"/>
</dbReference>
<evidence type="ECO:0000256" key="3">
    <source>
        <dbReference type="ARBA" id="ARBA00022475"/>
    </source>
</evidence>
<dbReference type="SUPFAM" id="SSF103473">
    <property type="entry name" value="MFS general substrate transporter"/>
    <property type="match status" value="1"/>
</dbReference>
<dbReference type="PANTHER" id="PTHR23517">
    <property type="entry name" value="RESISTANCE PROTEIN MDTM, PUTATIVE-RELATED-RELATED"/>
    <property type="match status" value="1"/>
</dbReference>
<name>A0A3M8D1X9_9BACL</name>
<evidence type="ECO:0000313" key="9">
    <source>
        <dbReference type="EMBL" id="RNB82086.1"/>
    </source>
</evidence>
<comment type="caution">
    <text evidence="9">The sequence shown here is derived from an EMBL/GenBank/DDBJ whole genome shotgun (WGS) entry which is preliminary data.</text>
</comment>
<dbReference type="PROSITE" id="PS00216">
    <property type="entry name" value="SUGAR_TRANSPORT_1"/>
    <property type="match status" value="1"/>
</dbReference>
<feature type="transmembrane region" description="Helical" evidence="7">
    <location>
        <begin position="75"/>
        <end position="93"/>
    </location>
</feature>
<dbReference type="InterPro" id="IPR036259">
    <property type="entry name" value="MFS_trans_sf"/>
</dbReference>
<feature type="transmembrane region" description="Helical" evidence="7">
    <location>
        <begin position="267"/>
        <end position="286"/>
    </location>
</feature>
<feature type="domain" description="Major facilitator superfamily (MFS) profile" evidence="8">
    <location>
        <begin position="1"/>
        <end position="406"/>
    </location>
</feature>
<dbReference type="Pfam" id="PF07690">
    <property type="entry name" value="MFS_1"/>
    <property type="match status" value="2"/>
</dbReference>
<evidence type="ECO:0000256" key="2">
    <source>
        <dbReference type="ARBA" id="ARBA00022448"/>
    </source>
</evidence>
<dbReference type="Proteomes" id="UP000271031">
    <property type="component" value="Unassembled WGS sequence"/>
</dbReference>
<keyword evidence="5 7" id="KW-1133">Transmembrane helix</keyword>
<protein>
    <submittedName>
        <fullName evidence="9">MFS transporter</fullName>
    </submittedName>
</protein>
<dbReference type="InterPro" id="IPR020846">
    <property type="entry name" value="MFS_dom"/>
</dbReference>